<name>A0A3D9CF54_9FLAO</name>
<dbReference type="AlphaFoldDB" id="A0A3D9CF54"/>
<protein>
    <submittedName>
        <fullName evidence="1">Uncharacterized protein</fullName>
    </submittedName>
</protein>
<dbReference type="Proteomes" id="UP000256686">
    <property type="component" value="Unassembled WGS sequence"/>
</dbReference>
<reference evidence="2" key="1">
    <citation type="submission" date="2018-06" db="EMBL/GenBank/DDBJ databases">
        <authorList>
            <person name="Lum Nde A."/>
            <person name="Hugo C."/>
        </authorList>
    </citation>
    <scope>NUCLEOTIDE SEQUENCE [LARGE SCALE GENOMIC DNA]</scope>
    <source>
        <strain evidence="2">1_F178</strain>
    </source>
</reference>
<dbReference type="EMBL" id="QNVT01000001">
    <property type="protein sequence ID" value="REC64112.1"/>
    <property type="molecule type" value="Genomic_DNA"/>
</dbReference>
<evidence type="ECO:0000313" key="2">
    <source>
        <dbReference type="Proteomes" id="UP000256686"/>
    </source>
</evidence>
<accession>A0A3D9CF54</accession>
<keyword evidence="2" id="KW-1185">Reference proteome</keyword>
<proteinExistence type="predicted"/>
<sequence length="145" mass="17003">MKIHKGTIEGNDLEFDLAYIGYTLTIEQILFVMKAMSPDFIQINDNIYLLSHFKGYGENEENRFDNTPQGREKYINNLSISDVFYFSEDIKSHEPEAQKKIGLYVLEFWKMRLNYLFPDKDFDFTLSENGMFDESGVCITFCQSV</sequence>
<gene>
    <name evidence="1" type="ORF">DRF65_00615</name>
</gene>
<organism evidence="1 2">
    <name type="scientific">Chryseobacterium pennae</name>
    <dbReference type="NCBI Taxonomy" id="2258962"/>
    <lineage>
        <taxon>Bacteria</taxon>
        <taxon>Pseudomonadati</taxon>
        <taxon>Bacteroidota</taxon>
        <taxon>Flavobacteriia</taxon>
        <taxon>Flavobacteriales</taxon>
        <taxon>Weeksellaceae</taxon>
        <taxon>Chryseobacterium group</taxon>
        <taxon>Chryseobacterium</taxon>
    </lineage>
</organism>
<comment type="caution">
    <text evidence="1">The sequence shown here is derived from an EMBL/GenBank/DDBJ whole genome shotgun (WGS) entry which is preliminary data.</text>
</comment>
<dbReference type="RefSeq" id="WP_115968002.1">
    <property type="nucleotide sequence ID" value="NZ_QNVT01000001.1"/>
</dbReference>
<evidence type="ECO:0000313" key="1">
    <source>
        <dbReference type="EMBL" id="REC64112.1"/>
    </source>
</evidence>